<feature type="transmembrane region" description="Helical" evidence="1">
    <location>
        <begin position="273"/>
        <end position="296"/>
    </location>
</feature>
<evidence type="ECO:0000313" key="2">
    <source>
        <dbReference type="EMBL" id="GAA5508103.1"/>
    </source>
</evidence>
<keyword evidence="1" id="KW-1133">Transmembrane helix</keyword>
<keyword evidence="1" id="KW-0812">Transmembrane</keyword>
<comment type="caution">
    <text evidence="2">The sequence shown here is derived from an EMBL/GenBank/DDBJ whole genome shotgun (WGS) entry which is preliminary data.</text>
</comment>
<accession>A0ABP9VX14</accession>
<keyword evidence="1" id="KW-0472">Membrane</keyword>
<feature type="transmembrane region" description="Helical" evidence="1">
    <location>
        <begin position="24"/>
        <end position="42"/>
    </location>
</feature>
<evidence type="ECO:0000256" key="1">
    <source>
        <dbReference type="SAM" id="Phobius"/>
    </source>
</evidence>
<protein>
    <recommendedName>
        <fullName evidence="4">DoxX</fullName>
    </recommendedName>
</protein>
<organism evidence="2 3">
    <name type="scientific">Novipirellula caenicola</name>
    <dbReference type="NCBI Taxonomy" id="1536901"/>
    <lineage>
        <taxon>Bacteria</taxon>
        <taxon>Pseudomonadati</taxon>
        <taxon>Planctomycetota</taxon>
        <taxon>Planctomycetia</taxon>
        <taxon>Pirellulales</taxon>
        <taxon>Pirellulaceae</taxon>
        <taxon>Novipirellula</taxon>
    </lineage>
</organism>
<proteinExistence type="predicted"/>
<evidence type="ECO:0000313" key="3">
    <source>
        <dbReference type="Proteomes" id="UP001416858"/>
    </source>
</evidence>
<name>A0ABP9VX14_9BACT</name>
<reference evidence="2 3" key="1">
    <citation type="submission" date="2024-02" db="EMBL/GenBank/DDBJ databases">
        <title>Rhodopirellula caenicola NBRC 110016.</title>
        <authorList>
            <person name="Ichikawa N."/>
            <person name="Katano-Makiyama Y."/>
            <person name="Hidaka K."/>
        </authorList>
    </citation>
    <scope>NUCLEOTIDE SEQUENCE [LARGE SCALE GENOMIC DNA]</scope>
    <source>
        <strain evidence="2 3">NBRC 110016</strain>
    </source>
</reference>
<gene>
    <name evidence="2" type="ORF">Rcae01_03568</name>
</gene>
<feature type="transmembrane region" description="Helical" evidence="1">
    <location>
        <begin position="237"/>
        <end position="261"/>
    </location>
</feature>
<keyword evidence="3" id="KW-1185">Reference proteome</keyword>
<dbReference type="Proteomes" id="UP001416858">
    <property type="component" value="Unassembled WGS sequence"/>
</dbReference>
<dbReference type="RefSeq" id="WP_345684920.1">
    <property type="nucleotide sequence ID" value="NZ_BAABRO010000008.1"/>
</dbReference>
<sequence>MRKLVLLPLRLAVGWGLSPRLLGLIGVTMLVLLRLSVGWHFYTEGMEKYSSGNWTAKPFFANAKGPFAEHYRGLVWDNDGKIRLDRDRVEKEWKWQWALISDHYKFDGKQNRLAQDAFESALQQYDWAIEEHANDLEEYELGKERQVKMDRDPVRSGVSSLGGQRETIRKEWTSKGAGAMDEIEKIWTNYTSSLMGIATAEQIQTHRVYKPTLPRSARIDTSVIDAMVPYFDIAVGLCLLFGLFTPVAALAAAGFLASVFLSQYPPTAGPGSTYYQLIEAMACLVLAGTGAGRFAGLDYFLHLVVRKFCSPQTAEA</sequence>
<evidence type="ECO:0008006" key="4">
    <source>
        <dbReference type="Google" id="ProtNLM"/>
    </source>
</evidence>
<dbReference type="EMBL" id="BAABRO010000008">
    <property type="protein sequence ID" value="GAA5508103.1"/>
    <property type="molecule type" value="Genomic_DNA"/>
</dbReference>